<accession>K8EYR7</accession>
<evidence type="ECO:0000313" key="5">
    <source>
        <dbReference type="Proteomes" id="UP000198341"/>
    </source>
</evidence>
<dbReference type="Gene3D" id="1.10.3460.10">
    <property type="entry name" value="Chlorophyll a/b binding protein domain"/>
    <property type="match status" value="1"/>
</dbReference>
<dbReference type="SUPFAM" id="SSF103511">
    <property type="entry name" value="Chlorophyll a-b binding protein"/>
    <property type="match status" value="1"/>
</dbReference>
<dbReference type="EMBL" id="FO082278">
    <property type="protein sequence ID" value="CCO14373.1"/>
    <property type="molecule type" value="Genomic_DNA"/>
</dbReference>
<dbReference type="KEGG" id="bpg:Bathy01g05860"/>
<evidence type="ECO:0000313" key="4">
    <source>
        <dbReference type="EMBL" id="CCO14373.1"/>
    </source>
</evidence>
<dbReference type="OrthoDB" id="513190at2759"/>
<dbReference type="GO" id="GO:0009507">
    <property type="term" value="C:chloroplast"/>
    <property type="evidence" value="ECO:0007669"/>
    <property type="project" value="UniProtKB-SubCell"/>
</dbReference>
<dbReference type="RefSeq" id="XP_007515494.1">
    <property type="nucleotide sequence ID" value="XM_007515432.1"/>
</dbReference>
<protein>
    <submittedName>
        <fullName evidence="4">Uncharacterized protein</fullName>
    </submittedName>
</protein>
<reference evidence="4 5" key="1">
    <citation type="submission" date="2011-10" db="EMBL/GenBank/DDBJ databases">
        <authorList>
            <person name="Genoscope - CEA"/>
        </authorList>
    </citation>
    <scope>NUCLEOTIDE SEQUENCE [LARGE SCALE GENOMIC DNA]</scope>
    <source>
        <strain evidence="4 5">RCC 1105</strain>
    </source>
</reference>
<gene>
    <name evidence="4" type="ORF">Bathy01g05860</name>
</gene>
<organism evidence="4 5">
    <name type="scientific">Bathycoccus prasinos</name>
    <dbReference type="NCBI Taxonomy" id="41875"/>
    <lineage>
        <taxon>Eukaryota</taxon>
        <taxon>Viridiplantae</taxon>
        <taxon>Chlorophyta</taxon>
        <taxon>Mamiellophyceae</taxon>
        <taxon>Mamiellales</taxon>
        <taxon>Bathycoccaceae</taxon>
        <taxon>Bathycoccus</taxon>
    </lineage>
</organism>
<dbReference type="Proteomes" id="UP000198341">
    <property type="component" value="Chromosome 1"/>
</dbReference>
<dbReference type="Pfam" id="PF00504">
    <property type="entry name" value="Chloroa_b-bind"/>
    <property type="match status" value="1"/>
</dbReference>
<dbReference type="AlphaFoldDB" id="K8EYR7"/>
<evidence type="ECO:0000256" key="3">
    <source>
        <dbReference type="ARBA" id="ARBA00022640"/>
    </source>
</evidence>
<evidence type="ECO:0000256" key="2">
    <source>
        <dbReference type="ARBA" id="ARBA00022528"/>
    </source>
</evidence>
<keyword evidence="3" id="KW-0934">Plastid</keyword>
<dbReference type="InterPro" id="IPR022796">
    <property type="entry name" value="Chloroa_b-bind"/>
</dbReference>
<comment type="subcellular location">
    <subcellularLocation>
        <location evidence="1">Plastid</location>
        <location evidence="1">Chloroplast</location>
    </subcellularLocation>
</comment>
<name>K8EYR7_9CHLO</name>
<sequence length="181" mass="19067">MNQEMSGGELGLGELEDIMDMADGGSPIPGFVKDMDIPELTKAFEILGSTETSLGEALFVEKYGETLFRQSGWTPTAELINGRCAQIGFVLALLNTFNADVLTGISTHPILVALTVAGIAGASIVPVVEPQGYFPSALKDGVMGVYKGAKLDEKFTPTAEMVNGRAAMVGMAVFLLTATIF</sequence>
<keyword evidence="5" id="KW-1185">Reference proteome</keyword>
<dbReference type="GeneID" id="19018321"/>
<dbReference type="eggNOG" id="ENOG502SX6J">
    <property type="taxonomic scope" value="Eukaryota"/>
</dbReference>
<keyword evidence="2" id="KW-0150">Chloroplast</keyword>
<proteinExistence type="predicted"/>
<evidence type="ECO:0000256" key="1">
    <source>
        <dbReference type="ARBA" id="ARBA00004229"/>
    </source>
</evidence>